<protein>
    <recommendedName>
        <fullName evidence="1">Mannose-6-phosphate isomerase type II C-terminal domain-containing protein</fullName>
    </recommendedName>
</protein>
<evidence type="ECO:0000313" key="2">
    <source>
        <dbReference type="EMBL" id="GEN79798.1"/>
    </source>
</evidence>
<dbReference type="EMBL" id="BJYK01000004">
    <property type="protein sequence ID" value="GEN79798.1"/>
    <property type="molecule type" value="Genomic_DNA"/>
</dbReference>
<proteinExistence type="predicted"/>
<dbReference type="Proteomes" id="UP000321484">
    <property type="component" value="Unassembled WGS sequence"/>
</dbReference>
<sequence>MTTSVSPPEFTTAVVQAKPWGHETIFATGGHGYVGKIITVDAGHALSLQYHRQKEETICIVSGVATLEHGPSVDLLISRTMRTGDVAHLPPGALHRVTAVTDVVFAEASSAGEGWREDVVRLADDYGRDGTTAP</sequence>
<dbReference type="GO" id="GO:0016779">
    <property type="term" value="F:nucleotidyltransferase activity"/>
    <property type="evidence" value="ECO:0007669"/>
    <property type="project" value="InterPro"/>
</dbReference>
<dbReference type="Pfam" id="PF01050">
    <property type="entry name" value="MannoseP_isomer"/>
    <property type="match status" value="1"/>
</dbReference>
<comment type="caution">
    <text evidence="2">The sequence shown here is derived from an EMBL/GenBank/DDBJ whole genome shotgun (WGS) entry which is preliminary data.</text>
</comment>
<dbReference type="SUPFAM" id="SSF51182">
    <property type="entry name" value="RmlC-like cupins"/>
    <property type="match status" value="1"/>
</dbReference>
<feature type="domain" description="Mannose-6-phosphate isomerase type II C-terminal" evidence="1">
    <location>
        <begin position="17"/>
        <end position="103"/>
    </location>
</feature>
<dbReference type="AlphaFoldDB" id="A0A511YX76"/>
<evidence type="ECO:0000313" key="3">
    <source>
        <dbReference type="Proteomes" id="UP000321484"/>
    </source>
</evidence>
<evidence type="ECO:0000259" key="1">
    <source>
        <dbReference type="Pfam" id="PF01050"/>
    </source>
</evidence>
<dbReference type="OrthoDB" id="9806359at2"/>
<name>A0A511YX76_9CELL</name>
<dbReference type="Gene3D" id="2.60.120.10">
    <property type="entry name" value="Jelly Rolls"/>
    <property type="match status" value="1"/>
</dbReference>
<dbReference type="InterPro" id="IPR011051">
    <property type="entry name" value="RmlC_Cupin_sf"/>
</dbReference>
<gene>
    <name evidence="2" type="ORF">AFE02nite_15320</name>
</gene>
<accession>A0A511YX76</accession>
<dbReference type="InterPro" id="IPR001538">
    <property type="entry name" value="Man6P_isomerase-2_C"/>
</dbReference>
<keyword evidence="3" id="KW-1185">Reference proteome</keyword>
<dbReference type="RefSeq" id="WP_034245603.1">
    <property type="nucleotide sequence ID" value="NZ_BJYK01000004.1"/>
</dbReference>
<dbReference type="GO" id="GO:0005976">
    <property type="term" value="P:polysaccharide metabolic process"/>
    <property type="evidence" value="ECO:0007669"/>
    <property type="project" value="InterPro"/>
</dbReference>
<dbReference type="InterPro" id="IPR014710">
    <property type="entry name" value="RmlC-like_jellyroll"/>
</dbReference>
<organism evidence="2 3">
    <name type="scientific">Actinotalea fermentans</name>
    <dbReference type="NCBI Taxonomy" id="43671"/>
    <lineage>
        <taxon>Bacteria</taxon>
        <taxon>Bacillati</taxon>
        <taxon>Actinomycetota</taxon>
        <taxon>Actinomycetes</taxon>
        <taxon>Micrococcales</taxon>
        <taxon>Cellulomonadaceae</taxon>
        <taxon>Actinotalea</taxon>
    </lineage>
</organism>
<reference evidence="2 3" key="1">
    <citation type="submission" date="2019-07" db="EMBL/GenBank/DDBJ databases">
        <title>Whole genome shotgun sequence of Actinotalea fermentans NBRC 105374.</title>
        <authorList>
            <person name="Hosoyama A."/>
            <person name="Uohara A."/>
            <person name="Ohji S."/>
            <person name="Ichikawa N."/>
        </authorList>
    </citation>
    <scope>NUCLEOTIDE SEQUENCE [LARGE SCALE GENOMIC DNA]</scope>
    <source>
        <strain evidence="2 3">NBRC 105374</strain>
    </source>
</reference>